<evidence type="ECO:0000256" key="1">
    <source>
        <dbReference type="ARBA" id="ARBA00009995"/>
    </source>
</evidence>
<dbReference type="InterPro" id="IPR058980">
    <property type="entry name" value="Glyco_transf_N"/>
</dbReference>
<dbReference type="GO" id="GO:0035251">
    <property type="term" value="F:UDP-glucosyltransferase activity"/>
    <property type="evidence" value="ECO:0007669"/>
    <property type="project" value="TreeGrafter"/>
</dbReference>
<dbReference type="Pfam" id="PF26168">
    <property type="entry name" value="Glyco_transf_N"/>
    <property type="match status" value="1"/>
</dbReference>
<dbReference type="EMBL" id="BDDD01002963">
    <property type="protein sequence ID" value="GAV83678.1"/>
    <property type="molecule type" value="Genomic_DNA"/>
</dbReference>
<dbReference type="EC" id="2.4.1.-" evidence="5"/>
<keyword evidence="8" id="KW-1185">Reference proteome</keyword>
<dbReference type="PROSITE" id="PS00375">
    <property type="entry name" value="UDPGT"/>
    <property type="match status" value="1"/>
</dbReference>
<dbReference type="SUPFAM" id="SSF53756">
    <property type="entry name" value="UDP-Glycosyltransferase/glycogen phosphorylase"/>
    <property type="match status" value="1"/>
</dbReference>
<feature type="domain" description="Glycosyltransferase N-terminal" evidence="6">
    <location>
        <begin position="11"/>
        <end position="134"/>
    </location>
</feature>
<evidence type="ECO:0000259" key="6">
    <source>
        <dbReference type="Pfam" id="PF26168"/>
    </source>
</evidence>
<dbReference type="InParanoid" id="A0A1Q3CUD9"/>
<reference evidence="8" key="1">
    <citation type="submission" date="2016-04" db="EMBL/GenBank/DDBJ databases">
        <title>Cephalotus genome sequencing.</title>
        <authorList>
            <person name="Fukushima K."/>
            <person name="Hasebe M."/>
            <person name="Fang X."/>
        </authorList>
    </citation>
    <scope>NUCLEOTIDE SEQUENCE [LARGE SCALE GENOMIC DNA]</scope>
    <source>
        <strain evidence="8">cv. St1</strain>
    </source>
</reference>
<evidence type="ECO:0000256" key="2">
    <source>
        <dbReference type="ARBA" id="ARBA00022676"/>
    </source>
</evidence>
<dbReference type="Gene3D" id="3.40.50.2000">
    <property type="entry name" value="Glycogen Phosphorylase B"/>
    <property type="match status" value="2"/>
</dbReference>
<comment type="similarity">
    <text evidence="1 4">Belongs to the UDP-glycosyltransferase family.</text>
</comment>
<dbReference type="PANTHER" id="PTHR48047:SF218">
    <property type="entry name" value="GLYCOSYLTRANSFERASE"/>
    <property type="match status" value="1"/>
</dbReference>
<organism evidence="7 8">
    <name type="scientific">Cephalotus follicularis</name>
    <name type="common">Albany pitcher plant</name>
    <dbReference type="NCBI Taxonomy" id="3775"/>
    <lineage>
        <taxon>Eukaryota</taxon>
        <taxon>Viridiplantae</taxon>
        <taxon>Streptophyta</taxon>
        <taxon>Embryophyta</taxon>
        <taxon>Tracheophyta</taxon>
        <taxon>Spermatophyta</taxon>
        <taxon>Magnoliopsida</taxon>
        <taxon>eudicotyledons</taxon>
        <taxon>Gunneridae</taxon>
        <taxon>Pentapetalae</taxon>
        <taxon>rosids</taxon>
        <taxon>fabids</taxon>
        <taxon>Oxalidales</taxon>
        <taxon>Cephalotaceae</taxon>
        <taxon>Cephalotus</taxon>
    </lineage>
</organism>
<dbReference type="FunFam" id="3.40.50.2000:FF:000060">
    <property type="entry name" value="Glycosyltransferase"/>
    <property type="match status" value="1"/>
</dbReference>
<gene>
    <name evidence="7" type="ORF">CFOL_v3_27124</name>
</gene>
<accession>A0A1Q3CUD9</accession>
<protein>
    <recommendedName>
        <fullName evidence="5">Glycosyltransferase</fullName>
        <ecNumber evidence="5">2.4.1.-</ecNumber>
    </recommendedName>
</protein>
<dbReference type="Pfam" id="PF00201">
    <property type="entry name" value="UDPGT"/>
    <property type="match status" value="1"/>
</dbReference>
<evidence type="ECO:0000256" key="3">
    <source>
        <dbReference type="ARBA" id="ARBA00022679"/>
    </source>
</evidence>
<dbReference type="CDD" id="cd03784">
    <property type="entry name" value="GT1_Gtf-like"/>
    <property type="match status" value="1"/>
</dbReference>
<keyword evidence="3 4" id="KW-0808">Transferase</keyword>
<dbReference type="PANTHER" id="PTHR48047">
    <property type="entry name" value="GLYCOSYLTRANSFERASE"/>
    <property type="match status" value="1"/>
</dbReference>
<comment type="caution">
    <text evidence="7">The sequence shown here is derived from an EMBL/GenBank/DDBJ whole genome shotgun (WGS) entry which is preliminary data.</text>
</comment>
<dbReference type="Proteomes" id="UP000187406">
    <property type="component" value="Unassembled WGS sequence"/>
</dbReference>
<name>A0A1Q3CUD9_CEPFO</name>
<dbReference type="InterPro" id="IPR002213">
    <property type="entry name" value="UDP_glucos_trans"/>
</dbReference>
<dbReference type="AlphaFoldDB" id="A0A1Q3CUD9"/>
<evidence type="ECO:0000313" key="8">
    <source>
        <dbReference type="Proteomes" id="UP000187406"/>
    </source>
</evidence>
<dbReference type="OrthoDB" id="5835829at2759"/>
<evidence type="ECO:0000313" key="7">
    <source>
        <dbReference type="EMBL" id="GAV83678.1"/>
    </source>
</evidence>
<dbReference type="InterPro" id="IPR035595">
    <property type="entry name" value="UDP_glycos_trans_CS"/>
</dbReference>
<evidence type="ECO:0000256" key="5">
    <source>
        <dbReference type="RuleBase" id="RU362057"/>
    </source>
</evidence>
<sequence length="465" mass="51675">MATPSTPTPHVVIFPFMAQGHILPLLDISKAMASNGVRVTIITTPSNSPFILSKTSHYSQISLSIIPFPKVEDIPEGCENVTDLPSLQFFNPFVKATRNLKQPFEDILAKMSKAGCLPICVISDMFLGWTVETCRSFGIPRIVSHGMGVLPMLIAKDGVLHAPYIRSLLDSDNVELLSIPKLPFPLIKADLPDAIRSYDPDLISLEIQEADKNSWGVIVNSFEELEGEFVVALESFFQKGAKAWCVGPTFLYDQVDQHYEKQSCPYIKWLDKQVGLDVVIYVSFGTQSHISNTQMDEIALGLEMAGQPFILVERSKTWVPPEGWMERIDEKGLVVRDWVDQRSILSHRATGGFLSHCGWNSVLEGLSMGVPLLAWPMGAEQKLNAKYVAMGLGAGLMVPQGSLIDRHVICDGVKGLMEGERGREARERAKFWSEIAIKAVEKGGSSRRNLDELVQCLVHRERRVI</sequence>
<keyword evidence="2 4" id="KW-0328">Glycosyltransferase</keyword>
<proteinExistence type="inferred from homology"/>
<evidence type="ECO:0000256" key="4">
    <source>
        <dbReference type="RuleBase" id="RU003718"/>
    </source>
</evidence>